<feature type="compositionally biased region" description="Polar residues" evidence="1">
    <location>
        <begin position="422"/>
        <end position="431"/>
    </location>
</feature>
<evidence type="ECO:0000256" key="1">
    <source>
        <dbReference type="SAM" id="MobiDB-lite"/>
    </source>
</evidence>
<protein>
    <submittedName>
        <fullName evidence="2">Predicted protein</fullName>
    </submittedName>
</protein>
<feature type="region of interest" description="Disordered" evidence="1">
    <location>
        <begin position="407"/>
        <end position="435"/>
    </location>
</feature>
<evidence type="ECO:0000313" key="3">
    <source>
        <dbReference type="Proteomes" id="UP000001194"/>
    </source>
</evidence>
<dbReference type="AlphaFoldDB" id="B0CVF1"/>
<keyword evidence="3" id="KW-1185">Reference proteome</keyword>
<dbReference type="InParanoid" id="B0CVF1"/>
<dbReference type="EMBL" id="DS547093">
    <property type="protein sequence ID" value="EDR13735.1"/>
    <property type="molecule type" value="Genomic_DNA"/>
</dbReference>
<dbReference type="RefSeq" id="XP_001876233.1">
    <property type="nucleotide sequence ID" value="XM_001876198.1"/>
</dbReference>
<evidence type="ECO:0000313" key="2">
    <source>
        <dbReference type="EMBL" id="EDR13735.1"/>
    </source>
</evidence>
<accession>B0CVF1</accession>
<dbReference type="KEGG" id="lbc:LACBIDRAFT_322876"/>
<gene>
    <name evidence="2" type="ORF">LACBIDRAFT_322876</name>
</gene>
<reference evidence="2 3" key="1">
    <citation type="journal article" date="2008" name="Nature">
        <title>The genome of Laccaria bicolor provides insights into mycorrhizal symbiosis.</title>
        <authorList>
            <person name="Martin F."/>
            <person name="Aerts A."/>
            <person name="Ahren D."/>
            <person name="Brun A."/>
            <person name="Danchin E.G.J."/>
            <person name="Duchaussoy F."/>
            <person name="Gibon J."/>
            <person name="Kohler A."/>
            <person name="Lindquist E."/>
            <person name="Pereda V."/>
            <person name="Salamov A."/>
            <person name="Shapiro H.J."/>
            <person name="Wuyts J."/>
            <person name="Blaudez D."/>
            <person name="Buee M."/>
            <person name="Brokstein P."/>
            <person name="Canbaeck B."/>
            <person name="Cohen D."/>
            <person name="Courty P.E."/>
            <person name="Coutinho P.M."/>
            <person name="Delaruelle C."/>
            <person name="Detter J.C."/>
            <person name="Deveau A."/>
            <person name="DiFazio S."/>
            <person name="Duplessis S."/>
            <person name="Fraissinet-Tachet L."/>
            <person name="Lucic E."/>
            <person name="Frey-Klett P."/>
            <person name="Fourrey C."/>
            <person name="Feussner I."/>
            <person name="Gay G."/>
            <person name="Grimwood J."/>
            <person name="Hoegger P.J."/>
            <person name="Jain P."/>
            <person name="Kilaru S."/>
            <person name="Labbe J."/>
            <person name="Lin Y.C."/>
            <person name="Legue V."/>
            <person name="Le Tacon F."/>
            <person name="Marmeisse R."/>
            <person name="Melayah D."/>
            <person name="Montanini B."/>
            <person name="Muratet M."/>
            <person name="Nehls U."/>
            <person name="Niculita-Hirzel H."/>
            <person name="Oudot-Le Secq M.P."/>
            <person name="Peter M."/>
            <person name="Quesneville H."/>
            <person name="Rajashekar B."/>
            <person name="Reich M."/>
            <person name="Rouhier N."/>
            <person name="Schmutz J."/>
            <person name="Yin T."/>
            <person name="Chalot M."/>
            <person name="Henrissat B."/>
            <person name="Kuees U."/>
            <person name="Lucas S."/>
            <person name="Van de Peer Y."/>
            <person name="Podila G.K."/>
            <person name="Polle A."/>
            <person name="Pukkila P.J."/>
            <person name="Richardson P.M."/>
            <person name="Rouze P."/>
            <person name="Sanders I.R."/>
            <person name="Stajich J.E."/>
            <person name="Tunlid A."/>
            <person name="Tuskan G."/>
            <person name="Grigoriev I.V."/>
        </authorList>
    </citation>
    <scope>NUCLEOTIDE SEQUENCE [LARGE SCALE GENOMIC DNA]</scope>
    <source>
        <strain evidence="3">S238N-H82 / ATCC MYA-4686</strain>
    </source>
</reference>
<proteinExistence type="predicted"/>
<organism evidence="3">
    <name type="scientific">Laccaria bicolor (strain S238N-H82 / ATCC MYA-4686)</name>
    <name type="common">Bicoloured deceiver</name>
    <name type="synonym">Laccaria laccata var. bicolor</name>
    <dbReference type="NCBI Taxonomy" id="486041"/>
    <lineage>
        <taxon>Eukaryota</taxon>
        <taxon>Fungi</taxon>
        <taxon>Dikarya</taxon>
        <taxon>Basidiomycota</taxon>
        <taxon>Agaricomycotina</taxon>
        <taxon>Agaricomycetes</taxon>
        <taxon>Agaricomycetidae</taxon>
        <taxon>Agaricales</taxon>
        <taxon>Agaricineae</taxon>
        <taxon>Hydnangiaceae</taxon>
        <taxon>Laccaria</taxon>
    </lineage>
</organism>
<sequence>MSLIAPKSRPPLRPCLLGQLVESLIEALITHQDINRSVIASIQNRLANTFIKGRQPTQEPEDRKHALSDLHFLEVLVIQISIKEKGASTISPAAGDLRNSPGYELTHYRRRNTKAPPPDPRRVYDGDIIELNQLSPVLADKKKDILCQIHGNCDPSGTAKEVSRSAGNHPAVPAPKFIRSLRSFKQVPLAVDRITQNQGGISFWLPDPSATVKRMGGRYLESLLHTMMREAWSSPIHCILTFNNSGWIRPQSEIRSPLVKKAELACLMELLPEESAKDCINCQPHAPSNQENGYQALSLQSLNLKVLDKHIVDSNENDRPRFEDTYERSIWEWCILPSSRNCSELESAVITEGTPFIKPKEPPFLKPLHLTPEDDSGHIDDCCLSSSDAKETIENHPRRINVPIKSMVDRPTAQNSERESAANGTSTSTEALVTERTRSGHVDLNPAMVTCMAKSNHRASLWEEDFTTKIVNPRTSFTALFKNSRVRTEGIATTSLPEFASSKGSSYYGALQRAGESTSNQTIKRKIRIELLVPGPFTGYGDFARALRRSKGILYCSADVERGQGSFYTFSNLQDCSSSAPATNLPHSDYHGTVAPIPAALRRKDYLYMVPLEGYPKSYTTVEQCNNVALPTATRKIGS</sequence>
<dbReference type="Proteomes" id="UP000001194">
    <property type="component" value="Unassembled WGS sequence"/>
</dbReference>
<dbReference type="HOGENOM" id="CLU_428302_0_0_1"/>
<name>B0CVF1_LACBS</name>
<dbReference type="GeneID" id="6071604"/>